<evidence type="ECO:0000313" key="1">
    <source>
        <dbReference type="EMBL" id="TNC46550.1"/>
    </source>
</evidence>
<protein>
    <submittedName>
        <fullName evidence="1">2'-5' RNA ligase family protein</fullName>
    </submittedName>
</protein>
<dbReference type="Pfam" id="PF13563">
    <property type="entry name" value="2_5_RNA_ligase2"/>
    <property type="match status" value="1"/>
</dbReference>
<accession>A0A5C4MPM5</accession>
<keyword evidence="2" id="KW-1185">Reference proteome</keyword>
<name>A0A5C4MPM5_9RHOB</name>
<dbReference type="SUPFAM" id="SSF55144">
    <property type="entry name" value="LigT-like"/>
    <property type="match status" value="1"/>
</dbReference>
<dbReference type="Gene3D" id="3.90.1140.10">
    <property type="entry name" value="Cyclic phosphodiesterase"/>
    <property type="match status" value="1"/>
</dbReference>
<organism evidence="1 2">
    <name type="scientific">Rubellimicrobium rubrum</name>
    <dbReference type="NCBI Taxonomy" id="2585369"/>
    <lineage>
        <taxon>Bacteria</taxon>
        <taxon>Pseudomonadati</taxon>
        <taxon>Pseudomonadota</taxon>
        <taxon>Alphaproteobacteria</taxon>
        <taxon>Rhodobacterales</taxon>
        <taxon>Roseobacteraceae</taxon>
        <taxon>Rubellimicrobium</taxon>
    </lineage>
</organism>
<sequence length="180" mass="20046">MAVDNRTEGPGEEPLILTLALDPDSFARFDRERRAHFPARLNRIPAHVTLFHHLPGSAEQDILATLGAACAVLGPMPVRVTGLFSLGKGVAYRMEASAIADLRRDLARQWRPWLTAQDLQPWKPHVTVQNKVTPADARETLARLQTVFVPFEAWAEGLLLWRYMGGPWDALGRFPFAGAD</sequence>
<dbReference type="Proteomes" id="UP000305887">
    <property type="component" value="Unassembled WGS sequence"/>
</dbReference>
<gene>
    <name evidence="1" type="ORF">FHG66_18715</name>
</gene>
<evidence type="ECO:0000313" key="2">
    <source>
        <dbReference type="Proteomes" id="UP000305887"/>
    </source>
</evidence>
<dbReference type="EMBL" id="VDFU01000035">
    <property type="protein sequence ID" value="TNC46550.1"/>
    <property type="molecule type" value="Genomic_DNA"/>
</dbReference>
<reference evidence="1 2" key="1">
    <citation type="submission" date="2019-06" db="EMBL/GenBank/DDBJ databases">
        <title>YIM 131921 draft genome.</title>
        <authorList>
            <person name="Jiang L."/>
        </authorList>
    </citation>
    <scope>NUCLEOTIDE SEQUENCE [LARGE SCALE GENOMIC DNA]</scope>
    <source>
        <strain evidence="1 2">YIM 131921</strain>
    </source>
</reference>
<dbReference type="AlphaFoldDB" id="A0A5C4MPM5"/>
<dbReference type="RefSeq" id="WP_139078576.1">
    <property type="nucleotide sequence ID" value="NZ_VDFU01000035.1"/>
</dbReference>
<comment type="caution">
    <text evidence="1">The sequence shown here is derived from an EMBL/GenBank/DDBJ whole genome shotgun (WGS) entry which is preliminary data.</text>
</comment>
<dbReference type="GO" id="GO:0016874">
    <property type="term" value="F:ligase activity"/>
    <property type="evidence" value="ECO:0007669"/>
    <property type="project" value="UniProtKB-KW"/>
</dbReference>
<proteinExistence type="predicted"/>
<dbReference type="OrthoDB" id="793003at2"/>
<keyword evidence="1" id="KW-0436">Ligase</keyword>
<dbReference type="InterPro" id="IPR009097">
    <property type="entry name" value="Cyclic_Pdiesterase"/>
</dbReference>